<dbReference type="Pfam" id="PF02548">
    <property type="entry name" value="Pantoate_transf"/>
    <property type="match status" value="1"/>
</dbReference>
<dbReference type="InterPro" id="IPR040442">
    <property type="entry name" value="Pyrv_kinase-like_dom_sf"/>
</dbReference>
<comment type="cofactor">
    <cofactor evidence="9 12">
        <name>Mg(2+)</name>
        <dbReference type="ChEBI" id="CHEBI:18420"/>
    </cofactor>
    <text evidence="9 12">Binds 1 Mg(2+) ion per subunit.</text>
</comment>
<protein>
    <recommendedName>
        <fullName evidence="9">3-methyl-2-oxobutanoate hydroxymethyltransferase</fullName>
        <ecNumber evidence="9">2.1.2.11</ecNumber>
    </recommendedName>
    <alternativeName>
        <fullName evidence="9">Ketopantoate hydroxymethyltransferase</fullName>
        <shortName evidence="9">KPHMT</shortName>
    </alternativeName>
</protein>
<accession>A0A1W1YHS4</accession>
<dbReference type="AlphaFoldDB" id="A0A1W1YHS4"/>
<dbReference type="GO" id="GO:0032259">
    <property type="term" value="P:methylation"/>
    <property type="evidence" value="ECO:0007669"/>
    <property type="project" value="UniProtKB-KW"/>
</dbReference>
<evidence type="ECO:0000256" key="10">
    <source>
        <dbReference type="PIRSR" id="PIRSR000388-1"/>
    </source>
</evidence>
<keyword evidence="6 9" id="KW-0479">Metal-binding</keyword>
<proteinExistence type="inferred from homology"/>
<dbReference type="NCBIfam" id="NF001452">
    <property type="entry name" value="PRK00311.1"/>
    <property type="match status" value="1"/>
</dbReference>
<keyword evidence="14" id="KW-1185">Reference proteome</keyword>
<evidence type="ECO:0000256" key="6">
    <source>
        <dbReference type="ARBA" id="ARBA00022723"/>
    </source>
</evidence>
<evidence type="ECO:0000256" key="5">
    <source>
        <dbReference type="ARBA" id="ARBA00022679"/>
    </source>
</evidence>
<dbReference type="PIRSF" id="PIRSF000388">
    <property type="entry name" value="Pantoate_hydroxy_MeTrfase"/>
    <property type="match status" value="1"/>
</dbReference>
<evidence type="ECO:0000313" key="13">
    <source>
        <dbReference type="EMBL" id="SMC35737.1"/>
    </source>
</evidence>
<feature type="binding site" evidence="9 12">
    <location>
        <position position="54"/>
    </location>
    <ligand>
        <name>Mg(2+)</name>
        <dbReference type="ChEBI" id="CHEBI:18420"/>
    </ligand>
</feature>
<dbReference type="FunFam" id="3.20.20.60:FF:000003">
    <property type="entry name" value="3-methyl-2-oxobutanoate hydroxymethyltransferase"/>
    <property type="match status" value="1"/>
</dbReference>
<dbReference type="PANTHER" id="PTHR20881">
    <property type="entry name" value="3-METHYL-2-OXOBUTANOATE HYDROXYMETHYLTRANSFERASE"/>
    <property type="match status" value="1"/>
</dbReference>
<feature type="binding site" evidence="9 11">
    <location>
        <position position="93"/>
    </location>
    <ligand>
        <name>3-methyl-2-oxobutanoate</name>
        <dbReference type="ChEBI" id="CHEBI:11851"/>
    </ligand>
</feature>
<comment type="similarity">
    <text evidence="2 9">Belongs to the PanB family.</text>
</comment>
<evidence type="ECO:0000256" key="7">
    <source>
        <dbReference type="ARBA" id="ARBA00022842"/>
    </source>
</evidence>
<comment type="subcellular location">
    <subcellularLocation>
        <location evidence="9">Cytoplasm</location>
    </subcellularLocation>
</comment>
<dbReference type="UniPathway" id="UPA00028">
    <property type="reaction ID" value="UER00003"/>
</dbReference>
<evidence type="ECO:0000256" key="1">
    <source>
        <dbReference type="ARBA" id="ARBA00005033"/>
    </source>
</evidence>
<feature type="binding site" evidence="9 12">
    <location>
        <position position="93"/>
    </location>
    <ligand>
        <name>Mg(2+)</name>
        <dbReference type="ChEBI" id="CHEBI:18420"/>
    </ligand>
</feature>
<reference evidence="13 14" key="1">
    <citation type="submission" date="2017-04" db="EMBL/GenBank/DDBJ databases">
        <authorList>
            <person name="Afonso C.L."/>
            <person name="Miller P.J."/>
            <person name="Scott M.A."/>
            <person name="Spackman E."/>
            <person name="Goraichik I."/>
            <person name="Dimitrov K.M."/>
            <person name="Suarez D.L."/>
            <person name="Swayne D.E."/>
        </authorList>
    </citation>
    <scope>NUCLEOTIDE SEQUENCE [LARGE SCALE GENOMIC DNA]</scope>
    <source>
        <strain evidence="13 14">VK13</strain>
    </source>
</reference>
<dbReference type="GO" id="GO:0015940">
    <property type="term" value="P:pantothenate biosynthetic process"/>
    <property type="evidence" value="ECO:0007669"/>
    <property type="project" value="UniProtKB-UniRule"/>
</dbReference>
<dbReference type="CDD" id="cd06557">
    <property type="entry name" value="KPHMT-like"/>
    <property type="match status" value="1"/>
</dbReference>
<dbReference type="PANTHER" id="PTHR20881:SF0">
    <property type="entry name" value="3-METHYL-2-OXOBUTANOATE HYDROXYMETHYLTRANSFERASE"/>
    <property type="match status" value="1"/>
</dbReference>
<dbReference type="GO" id="GO:0003864">
    <property type="term" value="F:3-methyl-2-oxobutanoate hydroxymethyltransferase activity"/>
    <property type="evidence" value="ECO:0007669"/>
    <property type="project" value="UniProtKB-UniRule"/>
</dbReference>
<dbReference type="GO" id="GO:0008168">
    <property type="term" value="F:methyltransferase activity"/>
    <property type="evidence" value="ECO:0007669"/>
    <property type="project" value="UniProtKB-KW"/>
</dbReference>
<keyword evidence="9" id="KW-0963">Cytoplasm</keyword>
<feature type="active site" description="Proton acceptor" evidence="9 10">
    <location>
        <position position="190"/>
    </location>
</feature>
<dbReference type="RefSeq" id="WP_084282797.1">
    <property type="nucleotide sequence ID" value="NZ_FWXJ01000003.1"/>
</dbReference>
<feature type="binding site" evidence="9 11">
    <location>
        <begin position="54"/>
        <end position="55"/>
    </location>
    <ligand>
        <name>3-methyl-2-oxobutanoate</name>
        <dbReference type="ChEBI" id="CHEBI:11851"/>
    </ligand>
</feature>
<comment type="subunit">
    <text evidence="3 9">Homodecamer; pentamer of dimers.</text>
</comment>
<evidence type="ECO:0000313" key="14">
    <source>
        <dbReference type="Proteomes" id="UP000192708"/>
    </source>
</evidence>
<dbReference type="STRING" id="1938817.SAMN06296008_10372"/>
<dbReference type="EMBL" id="FWXJ01000003">
    <property type="protein sequence ID" value="SMC35737.1"/>
    <property type="molecule type" value="Genomic_DNA"/>
</dbReference>
<name>A0A1W1YHS4_9BURK</name>
<dbReference type="GO" id="GO:0000287">
    <property type="term" value="F:magnesium ion binding"/>
    <property type="evidence" value="ECO:0007669"/>
    <property type="project" value="TreeGrafter"/>
</dbReference>
<comment type="function">
    <text evidence="8 9">Catalyzes the reversible reaction in which hydroxymethyl group from 5,10-methylenetetrahydrofolate is transferred onto alpha-ketoisovalerate to form ketopantoate.</text>
</comment>
<keyword evidence="7 9" id="KW-0460">Magnesium</keyword>
<evidence type="ECO:0000256" key="3">
    <source>
        <dbReference type="ARBA" id="ARBA00011424"/>
    </source>
</evidence>
<organism evidence="13 14">
    <name type="scientific">Polynucleobacter kasalickyi</name>
    <dbReference type="NCBI Taxonomy" id="1938817"/>
    <lineage>
        <taxon>Bacteria</taxon>
        <taxon>Pseudomonadati</taxon>
        <taxon>Pseudomonadota</taxon>
        <taxon>Betaproteobacteria</taxon>
        <taxon>Burkholderiales</taxon>
        <taxon>Burkholderiaceae</taxon>
        <taxon>Polynucleobacter</taxon>
    </lineage>
</organism>
<feature type="binding site" evidence="9 12">
    <location>
        <position position="123"/>
    </location>
    <ligand>
        <name>Mg(2+)</name>
        <dbReference type="ChEBI" id="CHEBI:18420"/>
    </ligand>
</feature>
<evidence type="ECO:0000256" key="12">
    <source>
        <dbReference type="PIRSR" id="PIRSR000388-3"/>
    </source>
</evidence>
<evidence type="ECO:0000256" key="4">
    <source>
        <dbReference type="ARBA" id="ARBA00022655"/>
    </source>
</evidence>
<dbReference type="GO" id="GO:0005737">
    <property type="term" value="C:cytoplasm"/>
    <property type="evidence" value="ECO:0007669"/>
    <property type="project" value="UniProtKB-SubCell"/>
</dbReference>
<gene>
    <name evidence="9" type="primary">panB</name>
    <name evidence="13" type="ORF">SAMN06296008_10372</name>
</gene>
<keyword evidence="13" id="KW-0489">Methyltransferase</keyword>
<feature type="binding site" evidence="9 11">
    <location>
        <position position="121"/>
    </location>
    <ligand>
        <name>3-methyl-2-oxobutanoate</name>
        <dbReference type="ChEBI" id="CHEBI:11851"/>
    </ligand>
</feature>
<dbReference type="HAMAP" id="MF_00156">
    <property type="entry name" value="PanB"/>
    <property type="match status" value="1"/>
</dbReference>
<keyword evidence="5 9" id="KW-0808">Transferase</keyword>
<dbReference type="InterPro" id="IPR003700">
    <property type="entry name" value="Pantoate_hydroxy_MeTrfase"/>
</dbReference>
<comment type="pathway">
    <text evidence="1 9">Cofactor biosynthesis; (R)-pantothenate biosynthesis; (R)-pantoate from 3-methyl-2-oxobutanoate: step 1/2.</text>
</comment>
<keyword evidence="4 9" id="KW-0566">Pantothenate biosynthesis</keyword>
<dbReference type="Gene3D" id="3.20.20.60">
    <property type="entry name" value="Phosphoenolpyruvate-binding domains"/>
    <property type="match status" value="1"/>
</dbReference>
<dbReference type="Proteomes" id="UP000192708">
    <property type="component" value="Unassembled WGS sequence"/>
</dbReference>
<dbReference type="SUPFAM" id="SSF51621">
    <property type="entry name" value="Phosphoenolpyruvate/pyruvate domain"/>
    <property type="match status" value="1"/>
</dbReference>
<evidence type="ECO:0000256" key="8">
    <source>
        <dbReference type="ARBA" id="ARBA00056497"/>
    </source>
</evidence>
<evidence type="ECO:0000256" key="11">
    <source>
        <dbReference type="PIRSR" id="PIRSR000388-2"/>
    </source>
</evidence>
<dbReference type="OrthoDB" id="9781789at2"/>
<evidence type="ECO:0000256" key="2">
    <source>
        <dbReference type="ARBA" id="ARBA00008676"/>
    </source>
</evidence>
<comment type="catalytic activity">
    <reaction evidence="9">
        <text>(6R)-5,10-methylene-5,6,7,8-tetrahydrofolate + 3-methyl-2-oxobutanoate + H2O = 2-dehydropantoate + (6S)-5,6,7,8-tetrahydrofolate</text>
        <dbReference type="Rhea" id="RHEA:11824"/>
        <dbReference type="ChEBI" id="CHEBI:11561"/>
        <dbReference type="ChEBI" id="CHEBI:11851"/>
        <dbReference type="ChEBI" id="CHEBI:15377"/>
        <dbReference type="ChEBI" id="CHEBI:15636"/>
        <dbReference type="ChEBI" id="CHEBI:57453"/>
        <dbReference type="EC" id="2.1.2.11"/>
    </reaction>
</comment>
<evidence type="ECO:0000256" key="9">
    <source>
        <dbReference type="HAMAP-Rule" id="MF_00156"/>
    </source>
</evidence>
<dbReference type="EC" id="2.1.2.11" evidence="9"/>
<dbReference type="InterPro" id="IPR015813">
    <property type="entry name" value="Pyrv/PenolPyrv_kinase-like_dom"/>
</dbReference>
<dbReference type="NCBIfam" id="TIGR00222">
    <property type="entry name" value="panB"/>
    <property type="match status" value="1"/>
</dbReference>
<sequence>MSYLNLSENLVPLTISKLMKLKAEGQKITSLTAYDASFAALFDQMGIEVILVGDSLGNVIQGHSSTIPVSIQEMAYHTACVARGVKRAFIIGDLPFASYTSTAEAVKNSALLMQSGAQMVKMEGGAHLCEMVEVLTHHGIPVCGHLGLTPQSVNTLGGFKVQGKSADAAKKILEDALALEAAGAQLLVLEAIPSTLGAQITQALKIPTIGIGAGPDCSGQVLVMHDALGAFPGRKPKFVKDFLAPTGTIEKAITLYIEEVKSGAFPAPEHCFVAN</sequence>